<proteinExistence type="predicted"/>
<evidence type="ECO:0000256" key="2">
    <source>
        <dbReference type="ARBA" id="ARBA00022679"/>
    </source>
</evidence>
<dbReference type="EMBL" id="JANUTS010000001">
    <property type="protein sequence ID" value="MCS2793040.1"/>
    <property type="molecule type" value="Genomic_DNA"/>
</dbReference>
<keyword evidence="9" id="KW-1185">Reference proteome</keyword>
<keyword evidence="3" id="KW-1133">Transmembrane helix</keyword>
<dbReference type="EMBL" id="CP103141">
    <property type="protein sequence ID" value="UVQ72838.1"/>
    <property type="molecule type" value="Genomic_DNA"/>
</dbReference>
<evidence type="ECO:0000313" key="8">
    <source>
        <dbReference type="Proteomes" id="UP000095606"/>
    </source>
</evidence>
<dbReference type="PANTHER" id="PTHR22916:SF51">
    <property type="entry name" value="GLYCOSYLTRANSFERASE EPSH-RELATED"/>
    <property type="match status" value="1"/>
</dbReference>
<dbReference type="PANTHER" id="PTHR22916">
    <property type="entry name" value="GLYCOSYLTRANSFERASE"/>
    <property type="match status" value="1"/>
</dbReference>
<organism evidence="5 8">
    <name type="scientific">Bacteroides faecis</name>
    <dbReference type="NCBI Taxonomy" id="674529"/>
    <lineage>
        <taxon>Bacteria</taxon>
        <taxon>Pseudomonadati</taxon>
        <taxon>Bacteroidota</taxon>
        <taxon>Bacteroidia</taxon>
        <taxon>Bacteroidales</taxon>
        <taxon>Bacteroidaceae</taxon>
        <taxon>Bacteroides</taxon>
    </lineage>
</organism>
<dbReference type="Proteomes" id="UP000095606">
    <property type="component" value="Unassembled WGS sequence"/>
</dbReference>
<dbReference type="GO" id="GO:0016758">
    <property type="term" value="F:hexosyltransferase activity"/>
    <property type="evidence" value="ECO:0007669"/>
    <property type="project" value="UniProtKB-ARBA"/>
</dbReference>
<name>A0A3E5GGQ3_9BACE</name>
<gene>
    <name evidence="5" type="ORF">ERS852461_04755</name>
    <name evidence="6" type="ORF">NXW97_13635</name>
    <name evidence="7" type="ORF">NXY30_17400</name>
</gene>
<keyword evidence="2 5" id="KW-0808">Transferase</keyword>
<protein>
    <submittedName>
        <fullName evidence="6">Glycosyltransferase family 2 protein</fullName>
    </submittedName>
    <submittedName>
        <fullName evidence="5">Putative glycosyltransferase</fullName>
        <ecNumber evidence="5">2.4.1.-</ecNumber>
    </submittedName>
</protein>
<dbReference type="Proteomes" id="UP001060104">
    <property type="component" value="Chromosome"/>
</dbReference>
<dbReference type="EC" id="2.4.1.-" evidence="5"/>
<evidence type="ECO:0000259" key="4">
    <source>
        <dbReference type="Pfam" id="PF00535"/>
    </source>
</evidence>
<evidence type="ECO:0000256" key="3">
    <source>
        <dbReference type="SAM" id="Phobius"/>
    </source>
</evidence>
<dbReference type="SUPFAM" id="SSF53448">
    <property type="entry name" value="Nucleotide-diphospho-sugar transferases"/>
    <property type="match status" value="1"/>
</dbReference>
<dbReference type="Pfam" id="PF00535">
    <property type="entry name" value="Glycos_transf_2"/>
    <property type="match status" value="1"/>
</dbReference>
<keyword evidence="3" id="KW-0472">Membrane</keyword>
<evidence type="ECO:0000256" key="1">
    <source>
        <dbReference type="ARBA" id="ARBA00022676"/>
    </source>
</evidence>
<reference evidence="6" key="2">
    <citation type="submission" date="2022-08" db="EMBL/GenBank/DDBJ databases">
        <title>Genome Sequencing of Bacteroides fragilis Group Isolates with Nanopore Technology.</title>
        <authorList>
            <person name="Tisza M.J."/>
            <person name="Smith D."/>
            <person name="Dekker J.P."/>
        </authorList>
    </citation>
    <scope>NUCLEOTIDE SEQUENCE</scope>
    <source>
        <strain evidence="6">BFG-351</strain>
        <strain evidence="7">BFG-527</strain>
    </source>
</reference>
<dbReference type="Gene3D" id="3.90.550.10">
    <property type="entry name" value="Spore Coat Polysaccharide Biosynthesis Protein SpsA, Chain A"/>
    <property type="match status" value="1"/>
</dbReference>
<accession>A0A3E5GGQ3</accession>
<dbReference type="EMBL" id="CZAE01000034">
    <property type="protein sequence ID" value="CUQ26328.1"/>
    <property type="molecule type" value="Genomic_DNA"/>
</dbReference>
<keyword evidence="1 5" id="KW-0328">Glycosyltransferase</keyword>
<dbReference type="InterPro" id="IPR001173">
    <property type="entry name" value="Glyco_trans_2-like"/>
</dbReference>
<sequence>MNKPSISIIVPCYNVEEFLNETIECILNQTYQDWELLLVNDGSKDFTPQICDEYANKDKRIKVIHKENGGLVSARNAGYDAAIGDWHMYLDGDDWIDINTCEKLMFYLSRHTDVDIVFWKCIQELGDISIKGKWEWICSEQEHIYIDDECHDLARHTLIYKSGIATAYCKLIRADYAKRNGIRHNDRLKQGAEGLEFSLRSFYHAKKVLFVNEYFNHYRYNPNSISKKVDEKNTGYLVDCFHVIQENIETFPDKKVFIEPLYQRVAYVVIAIAMSTYFHPDNKDSVFKKINKFAKVIKENDLFSTSIAKCTTTGMDKQRKLTLTFIRLHIYIMLPFIGWLKQYCLKKGKYNY</sequence>
<dbReference type="RefSeq" id="WP_010537730.1">
    <property type="nucleotide sequence ID" value="NZ_CABMFH010000005.1"/>
</dbReference>
<evidence type="ECO:0000313" key="7">
    <source>
        <dbReference type="EMBL" id="UVQ72838.1"/>
    </source>
</evidence>
<dbReference type="AlphaFoldDB" id="A0A3E5GGQ3"/>
<accession>A0A174V2L0</accession>
<dbReference type="InterPro" id="IPR029044">
    <property type="entry name" value="Nucleotide-diphossugar_trans"/>
</dbReference>
<keyword evidence="3" id="KW-0812">Transmembrane</keyword>
<evidence type="ECO:0000313" key="6">
    <source>
        <dbReference type="EMBL" id="MCS2793040.1"/>
    </source>
</evidence>
<reference evidence="5 8" key="1">
    <citation type="submission" date="2015-09" db="EMBL/GenBank/DDBJ databases">
        <authorList>
            <consortium name="Pathogen Informatics"/>
        </authorList>
    </citation>
    <scope>NUCLEOTIDE SEQUENCE [LARGE SCALE GENOMIC DNA]</scope>
    <source>
        <strain evidence="5 8">2789STDY5834846</strain>
    </source>
</reference>
<dbReference type="CDD" id="cd00761">
    <property type="entry name" value="Glyco_tranf_GTA_type"/>
    <property type="match status" value="1"/>
</dbReference>
<feature type="domain" description="Glycosyltransferase 2-like" evidence="4">
    <location>
        <begin position="7"/>
        <end position="161"/>
    </location>
</feature>
<evidence type="ECO:0000313" key="5">
    <source>
        <dbReference type="EMBL" id="CUQ26328.1"/>
    </source>
</evidence>
<feature type="transmembrane region" description="Helical" evidence="3">
    <location>
        <begin position="321"/>
        <end position="340"/>
    </location>
</feature>
<evidence type="ECO:0000313" key="9">
    <source>
        <dbReference type="Proteomes" id="UP001060104"/>
    </source>
</evidence>
<dbReference type="Proteomes" id="UP001204548">
    <property type="component" value="Unassembled WGS sequence"/>
</dbReference>